<evidence type="ECO:0000313" key="2">
    <source>
        <dbReference type="Proteomes" id="UP000184383"/>
    </source>
</evidence>
<dbReference type="RefSeq" id="XP_040692411.1">
    <property type="nucleotide sequence ID" value="XM_040833933.1"/>
</dbReference>
<dbReference type="AlphaFoldDB" id="A0A1L9RUZ2"/>
<accession>A0A1L9RUZ2</accession>
<proteinExistence type="predicted"/>
<dbReference type="Proteomes" id="UP000184383">
    <property type="component" value="Unassembled WGS sequence"/>
</dbReference>
<dbReference type="EMBL" id="KV878210">
    <property type="protein sequence ID" value="OJJ38735.1"/>
    <property type="molecule type" value="Genomic_DNA"/>
</dbReference>
<dbReference type="VEuPathDB" id="FungiDB:ASPWEDRAFT_341487"/>
<dbReference type="GeneID" id="63749781"/>
<gene>
    <name evidence="1" type="ORF">ASPWEDRAFT_341487</name>
</gene>
<keyword evidence="2" id="KW-1185">Reference proteome</keyword>
<name>A0A1L9RUZ2_ASPWE</name>
<reference evidence="2" key="1">
    <citation type="journal article" date="2017" name="Genome Biol.">
        <title>Comparative genomics reveals high biological diversity and specific adaptations in the industrially and medically important fungal genus Aspergillus.</title>
        <authorList>
            <person name="de Vries R.P."/>
            <person name="Riley R."/>
            <person name="Wiebenga A."/>
            <person name="Aguilar-Osorio G."/>
            <person name="Amillis S."/>
            <person name="Uchima C.A."/>
            <person name="Anderluh G."/>
            <person name="Asadollahi M."/>
            <person name="Askin M."/>
            <person name="Barry K."/>
            <person name="Battaglia E."/>
            <person name="Bayram O."/>
            <person name="Benocci T."/>
            <person name="Braus-Stromeyer S.A."/>
            <person name="Caldana C."/>
            <person name="Canovas D."/>
            <person name="Cerqueira G.C."/>
            <person name="Chen F."/>
            <person name="Chen W."/>
            <person name="Choi C."/>
            <person name="Clum A."/>
            <person name="Dos Santos R.A."/>
            <person name="Damasio A.R."/>
            <person name="Diallinas G."/>
            <person name="Emri T."/>
            <person name="Fekete E."/>
            <person name="Flipphi M."/>
            <person name="Freyberg S."/>
            <person name="Gallo A."/>
            <person name="Gournas C."/>
            <person name="Habgood R."/>
            <person name="Hainaut M."/>
            <person name="Harispe M.L."/>
            <person name="Henrissat B."/>
            <person name="Hilden K.S."/>
            <person name="Hope R."/>
            <person name="Hossain A."/>
            <person name="Karabika E."/>
            <person name="Karaffa L."/>
            <person name="Karanyi Z."/>
            <person name="Krasevec N."/>
            <person name="Kuo A."/>
            <person name="Kusch H."/>
            <person name="LaButti K."/>
            <person name="Lagendijk E.L."/>
            <person name="Lapidus A."/>
            <person name="Levasseur A."/>
            <person name="Lindquist E."/>
            <person name="Lipzen A."/>
            <person name="Logrieco A.F."/>
            <person name="MacCabe A."/>
            <person name="Maekelae M.R."/>
            <person name="Malavazi I."/>
            <person name="Melin P."/>
            <person name="Meyer V."/>
            <person name="Mielnichuk N."/>
            <person name="Miskei M."/>
            <person name="Molnar A.P."/>
            <person name="Mule G."/>
            <person name="Ngan C.Y."/>
            <person name="Orejas M."/>
            <person name="Orosz E."/>
            <person name="Ouedraogo J.P."/>
            <person name="Overkamp K.M."/>
            <person name="Park H.-S."/>
            <person name="Perrone G."/>
            <person name="Piumi F."/>
            <person name="Punt P.J."/>
            <person name="Ram A.F."/>
            <person name="Ramon A."/>
            <person name="Rauscher S."/>
            <person name="Record E."/>
            <person name="Riano-Pachon D.M."/>
            <person name="Robert V."/>
            <person name="Roehrig J."/>
            <person name="Ruller R."/>
            <person name="Salamov A."/>
            <person name="Salih N.S."/>
            <person name="Samson R.A."/>
            <person name="Sandor E."/>
            <person name="Sanguinetti M."/>
            <person name="Schuetze T."/>
            <person name="Sepcic K."/>
            <person name="Shelest E."/>
            <person name="Sherlock G."/>
            <person name="Sophianopoulou V."/>
            <person name="Squina F.M."/>
            <person name="Sun H."/>
            <person name="Susca A."/>
            <person name="Todd R.B."/>
            <person name="Tsang A."/>
            <person name="Unkles S.E."/>
            <person name="van de Wiele N."/>
            <person name="van Rossen-Uffink D."/>
            <person name="Oliveira J.V."/>
            <person name="Vesth T.C."/>
            <person name="Visser J."/>
            <person name="Yu J.-H."/>
            <person name="Zhou M."/>
            <person name="Andersen M.R."/>
            <person name="Archer D.B."/>
            <person name="Baker S.E."/>
            <person name="Benoit I."/>
            <person name="Brakhage A.A."/>
            <person name="Braus G.H."/>
            <person name="Fischer R."/>
            <person name="Frisvad J.C."/>
            <person name="Goldman G.H."/>
            <person name="Houbraken J."/>
            <person name="Oakley B."/>
            <person name="Pocsi I."/>
            <person name="Scazzocchio C."/>
            <person name="Seiboth B."/>
            <person name="vanKuyk P.A."/>
            <person name="Wortman J."/>
            <person name="Dyer P.S."/>
            <person name="Grigoriev I.V."/>
        </authorList>
    </citation>
    <scope>NUCLEOTIDE SEQUENCE [LARGE SCALE GENOMIC DNA]</scope>
    <source>
        <strain evidence="2">DTO 134E9</strain>
    </source>
</reference>
<evidence type="ECO:0000313" key="1">
    <source>
        <dbReference type="EMBL" id="OJJ38735.1"/>
    </source>
</evidence>
<protein>
    <submittedName>
        <fullName evidence="1">Uncharacterized protein</fullName>
    </submittedName>
</protein>
<organism evidence="1 2">
    <name type="scientific">Aspergillus wentii DTO 134E9</name>
    <dbReference type="NCBI Taxonomy" id="1073089"/>
    <lineage>
        <taxon>Eukaryota</taxon>
        <taxon>Fungi</taxon>
        <taxon>Dikarya</taxon>
        <taxon>Ascomycota</taxon>
        <taxon>Pezizomycotina</taxon>
        <taxon>Eurotiomycetes</taxon>
        <taxon>Eurotiomycetidae</taxon>
        <taxon>Eurotiales</taxon>
        <taxon>Aspergillaceae</taxon>
        <taxon>Aspergillus</taxon>
        <taxon>Aspergillus subgen. Cremei</taxon>
    </lineage>
</organism>
<sequence length="166" mass="18658">MIDFPRLFACIQKRKRHGGFEDSAFGYLKDCRFDPPRSVNCAGSHIGNIWLWNLRLIQQENLVCVESSKAHISKDYFNHQFKLSNTALNFYKTFSSLITAPALLMDLCRQKAITTGCNSLCHDDSSISIKICLGAAPPFFHSRLSHSPLFLVDLPSHLTSLSPSIP</sequence>